<keyword evidence="7" id="KW-1185">Reference proteome</keyword>
<keyword evidence="4" id="KW-0539">Nucleus</keyword>
<dbReference type="PANTHER" id="PTHR12694:SF8">
    <property type="entry name" value="TRANSCRIPTION INITIATION FACTOR IIA SUBUNIT 1"/>
    <property type="match status" value="1"/>
</dbReference>
<dbReference type="GO" id="GO:0006367">
    <property type="term" value="P:transcription initiation at RNA polymerase II promoter"/>
    <property type="evidence" value="ECO:0007669"/>
    <property type="project" value="InterPro"/>
</dbReference>
<proteinExistence type="inferred from homology"/>
<sequence length="235" mass="25982">MDPSLAATSDAFLDTIESVINEVQPYFIEEGNEDVLSLLKSVWLKKLNQAISDNEGPEIPVKLTMPDTSVVMLSVSKSTLDEKKLKTVLADPVATTIMNLPNDVRSPMLQNYVQQALSDVRMKSHPIPKVLSIEQPGTTVASSVESESRSQSSIDNSSASASNEETEENEIDGGSLNSDDDVTDDEEFATENIVLCQYTKIYRHKNKWKFQLSNGVMNLDGKEYVFNTLNGDAVW</sequence>
<comment type="subcellular location">
    <subcellularLocation>
        <location evidence="1">Nucleus</location>
    </subcellularLocation>
</comment>
<feature type="region of interest" description="Disordered" evidence="5">
    <location>
        <begin position="129"/>
        <end position="183"/>
    </location>
</feature>
<dbReference type="SMART" id="SM01371">
    <property type="entry name" value="TFIIA"/>
    <property type="match status" value="1"/>
</dbReference>
<dbReference type="Gene3D" id="2.30.18.10">
    <property type="entry name" value="Transcription factor IIA (TFIIA), beta-barrel domain"/>
    <property type="match status" value="1"/>
</dbReference>
<dbReference type="Proteomes" id="UP001458880">
    <property type="component" value="Unassembled WGS sequence"/>
</dbReference>
<evidence type="ECO:0000256" key="1">
    <source>
        <dbReference type="ARBA" id="ARBA00004123"/>
    </source>
</evidence>
<dbReference type="AlphaFoldDB" id="A0AAW1MI83"/>
<dbReference type="CDD" id="cd07976">
    <property type="entry name" value="TFIIA_alpha_beta_like"/>
    <property type="match status" value="1"/>
</dbReference>
<evidence type="ECO:0000313" key="7">
    <source>
        <dbReference type="Proteomes" id="UP001458880"/>
    </source>
</evidence>
<evidence type="ECO:0000256" key="5">
    <source>
        <dbReference type="SAM" id="MobiDB-lite"/>
    </source>
</evidence>
<comment type="similarity">
    <text evidence="2">Belongs to the TFIIA subunit 1 family.</text>
</comment>
<keyword evidence="3" id="KW-0804">Transcription</keyword>
<dbReference type="InterPro" id="IPR004855">
    <property type="entry name" value="TFIIA_asu/bsu"/>
</dbReference>
<evidence type="ECO:0000256" key="3">
    <source>
        <dbReference type="ARBA" id="ARBA00023163"/>
    </source>
</evidence>
<dbReference type="InterPro" id="IPR009088">
    <property type="entry name" value="TFIIA_b-brl"/>
</dbReference>
<accession>A0AAW1MI83</accession>
<dbReference type="PANTHER" id="PTHR12694">
    <property type="entry name" value="TRANSCRIPTION INITIATION FACTOR IIA SUBUNIT 1"/>
    <property type="match status" value="1"/>
</dbReference>
<dbReference type="SUPFAM" id="SSF50784">
    <property type="entry name" value="Transcription factor IIA (TFIIA), beta-barrel domain"/>
    <property type="match status" value="1"/>
</dbReference>
<evidence type="ECO:0000313" key="6">
    <source>
        <dbReference type="EMBL" id="KAK9746418.1"/>
    </source>
</evidence>
<organism evidence="6 7">
    <name type="scientific">Popillia japonica</name>
    <name type="common">Japanese beetle</name>
    <dbReference type="NCBI Taxonomy" id="7064"/>
    <lineage>
        <taxon>Eukaryota</taxon>
        <taxon>Metazoa</taxon>
        <taxon>Ecdysozoa</taxon>
        <taxon>Arthropoda</taxon>
        <taxon>Hexapoda</taxon>
        <taxon>Insecta</taxon>
        <taxon>Pterygota</taxon>
        <taxon>Neoptera</taxon>
        <taxon>Endopterygota</taxon>
        <taxon>Coleoptera</taxon>
        <taxon>Polyphaga</taxon>
        <taxon>Scarabaeiformia</taxon>
        <taxon>Scarabaeidae</taxon>
        <taxon>Rutelinae</taxon>
        <taxon>Popillia</taxon>
    </lineage>
</organism>
<dbReference type="Pfam" id="PF03153">
    <property type="entry name" value="TFIIA"/>
    <property type="match status" value="1"/>
</dbReference>
<dbReference type="Gene3D" id="1.10.287.100">
    <property type="match status" value="1"/>
</dbReference>
<gene>
    <name evidence="6" type="ORF">QE152_g6202</name>
</gene>
<dbReference type="GO" id="GO:0005672">
    <property type="term" value="C:transcription factor TFIIA complex"/>
    <property type="evidence" value="ECO:0007669"/>
    <property type="project" value="InterPro"/>
</dbReference>
<evidence type="ECO:0000256" key="2">
    <source>
        <dbReference type="ARBA" id="ARBA00010059"/>
    </source>
</evidence>
<reference evidence="6 7" key="1">
    <citation type="journal article" date="2024" name="BMC Genomics">
        <title>De novo assembly and annotation of Popillia japonica's genome with initial clues to its potential as an invasive pest.</title>
        <authorList>
            <person name="Cucini C."/>
            <person name="Boschi S."/>
            <person name="Funari R."/>
            <person name="Cardaioli E."/>
            <person name="Iannotti N."/>
            <person name="Marturano G."/>
            <person name="Paoli F."/>
            <person name="Bruttini M."/>
            <person name="Carapelli A."/>
            <person name="Frati F."/>
            <person name="Nardi F."/>
        </authorList>
    </citation>
    <scope>NUCLEOTIDE SEQUENCE [LARGE SCALE GENOMIC DNA]</scope>
    <source>
        <strain evidence="6">DMR45628</strain>
    </source>
</reference>
<name>A0AAW1MI83_POPJA</name>
<dbReference type="EMBL" id="JASPKY010000040">
    <property type="protein sequence ID" value="KAK9746418.1"/>
    <property type="molecule type" value="Genomic_DNA"/>
</dbReference>
<protein>
    <submittedName>
        <fullName evidence="6">Transcription factor IIA, alpha/beta subunit</fullName>
    </submittedName>
</protein>
<comment type="caution">
    <text evidence="6">The sequence shown here is derived from an EMBL/GenBank/DDBJ whole genome shotgun (WGS) entry which is preliminary data.</text>
</comment>
<feature type="compositionally biased region" description="Low complexity" evidence="5">
    <location>
        <begin position="141"/>
        <end position="163"/>
    </location>
</feature>
<evidence type="ECO:0000256" key="4">
    <source>
        <dbReference type="ARBA" id="ARBA00023242"/>
    </source>
</evidence>